<dbReference type="EMBL" id="LBVL01000008">
    <property type="protein sequence ID" value="KKQ85269.1"/>
    <property type="molecule type" value="Genomic_DNA"/>
</dbReference>
<reference evidence="3 4" key="1">
    <citation type="journal article" date="2015" name="Nature">
        <title>rRNA introns, odd ribosomes, and small enigmatic genomes across a large radiation of phyla.</title>
        <authorList>
            <person name="Brown C.T."/>
            <person name="Hug L.A."/>
            <person name="Thomas B.C."/>
            <person name="Sharon I."/>
            <person name="Castelle C.J."/>
            <person name="Singh A."/>
            <person name="Wilkins M.J."/>
            <person name="Williams K.H."/>
            <person name="Banfield J.F."/>
        </authorList>
    </citation>
    <scope>NUCLEOTIDE SEQUENCE [LARGE SCALE GENOMIC DNA]</scope>
</reference>
<evidence type="ECO:0000313" key="4">
    <source>
        <dbReference type="Proteomes" id="UP000034081"/>
    </source>
</evidence>
<keyword evidence="2" id="KW-1133">Transmembrane helix</keyword>
<evidence type="ECO:0008006" key="5">
    <source>
        <dbReference type="Google" id="ProtNLM"/>
    </source>
</evidence>
<keyword evidence="2" id="KW-0812">Transmembrane</keyword>
<organism evidence="3 4">
    <name type="scientific">Candidatus Woesebacteria bacterium GW2011_GWB1_38_8</name>
    <dbReference type="NCBI Taxonomy" id="1618570"/>
    <lineage>
        <taxon>Bacteria</taxon>
        <taxon>Candidatus Woeseibacteriota</taxon>
    </lineage>
</organism>
<sequence length="230" mass="24868">MIKHLTLVFIIAIFLFYVPSRIFASDVNILCNSTGCSGLTDKIFDTQNMVPGDSIQKTISIKNEVGESININLLADKDAATDDAFALKASIVLYKDTSLIYSNYFMNFLDESSVSLGTIGNGQTAEYKIEISLAKELGNEIQRKQVIFDMAFAIKNEGTGEVLSSSTSNNSSTSSSSNSSGTSLIGQILGLSDTGGLNDFTFTLFILGVIFILGGILIILKRRRNINTSL</sequence>
<comment type="caution">
    <text evidence="3">The sequence shown here is derived from an EMBL/GenBank/DDBJ whole genome shotgun (WGS) entry which is preliminary data.</text>
</comment>
<feature type="region of interest" description="Disordered" evidence="1">
    <location>
        <begin position="163"/>
        <end position="182"/>
    </location>
</feature>
<feature type="transmembrane region" description="Helical" evidence="2">
    <location>
        <begin position="200"/>
        <end position="220"/>
    </location>
</feature>
<keyword evidence="2" id="KW-0472">Membrane</keyword>
<evidence type="ECO:0000313" key="3">
    <source>
        <dbReference type="EMBL" id="KKQ85269.1"/>
    </source>
</evidence>
<evidence type="ECO:0000256" key="2">
    <source>
        <dbReference type="SAM" id="Phobius"/>
    </source>
</evidence>
<protein>
    <recommendedName>
        <fullName evidence="5">Gram-positive cocci surface proteins LPxTG domain-containing protein</fullName>
    </recommendedName>
</protein>
<accession>A0A0G0NHA5</accession>
<name>A0A0G0NHA5_9BACT</name>
<proteinExistence type="predicted"/>
<dbReference type="AlphaFoldDB" id="A0A0G0NHA5"/>
<evidence type="ECO:0000256" key="1">
    <source>
        <dbReference type="SAM" id="MobiDB-lite"/>
    </source>
</evidence>
<feature type="compositionally biased region" description="Low complexity" evidence="1">
    <location>
        <begin position="164"/>
        <end position="182"/>
    </location>
</feature>
<dbReference type="Proteomes" id="UP000034081">
    <property type="component" value="Unassembled WGS sequence"/>
</dbReference>
<gene>
    <name evidence="3" type="ORF">UT08_C0008G0025</name>
</gene>